<dbReference type="EMBL" id="MN738822">
    <property type="protein sequence ID" value="QHT37909.1"/>
    <property type="molecule type" value="Genomic_DNA"/>
</dbReference>
<feature type="transmembrane region" description="Helical" evidence="1">
    <location>
        <begin position="74"/>
        <end position="92"/>
    </location>
</feature>
<accession>A0A6C0FBI1</accession>
<dbReference type="InterPro" id="IPR006694">
    <property type="entry name" value="Fatty_acid_hydroxylase"/>
</dbReference>
<sequence length="153" mass="18355">MSFIDWIVHKYILHNDNSPLPEWRRLHILHHLEYDKEMDKHGQGLGFTYYDMFIISIFSVIPVLLITTIINTDYLPYVIIFHIVGTCIGVGMHNHGHRIFHQHDTLPYCMQVPYPEIYRKFIHEHHTYHHMNAKQNYCTIFLGFDYLIGTSHY</sequence>
<feature type="transmembrane region" description="Helical" evidence="1">
    <location>
        <begin position="47"/>
        <end position="68"/>
    </location>
</feature>
<dbReference type="AlphaFoldDB" id="A0A6C0FBI1"/>
<proteinExistence type="predicted"/>
<dbReference type="Pfam" id="PF04116">
    <property type="entry name" value="FA_hydroxylase"/>
    <property type="match status" value="1"/>
</dbReference>
<reference evidence="3" key="1">
    <citation type="journal article" date="2020" name="Nature">
        <title>Giant virus diversity and host interactions through global metagenomics.</title>
        <authorList>
            <person name="Schulz F."/>
            <person name="Roux S."/>
            <person name="Paez-Espino D."/>
            <person name="Jungbluth S."/>
            <person name="Walsh D.A."/>
            <person name="Denef V.J."/>
            <person name="McMahon K.D."/>
            <person name="Konstantinidis K.T."/>
            <person name="Eloe-Fadrosh E.A."/>
            <person name="Kyrpides N.C."/>
            <person name="Woyke T."/>
        </authorList>
    </citation>
    <scope>NUCLEOTIDE SEQUENCE</scope>
    <source>
        <strain evidence="3">GVMAG-S-ERX556049-19</strain>
    </source>
</reference>
<name>A0A6C0FBI1_9ZZZZ</name>
<evidence type="ECO:0000313" key="3">
    <source>
        <dbReference type="EMBL" id="QHT37909.1"/>
    </source>
</evidence>
<dbReference type="GO" id="GO:0008610">
    <property type="term" value="P:lipid biosynthetic process"/>
    <property type="evidence" value="ECO:0007669"/>
    <property type="project" value="InterPro"/>
</dbReference>
<evidence type="ECO:0000259" key="2">
    <source>
        <dbReference type="Pfam" id="PF04116"/>
    </source>
</evidence>
<dbReference type="GO" id="GO:0016491">
    <property type="term" value="F:oxidoreductase activity"/>
    <property type="evidence" value="ECO:0007669"/>
    <property type="project" value="InterPro"/>
</dbReference>
<dbReference type="GO" id="GO:0005506">
    <property type="term" value="F:iron ion binding"/>
    <property type="evidence" value="ECO:0007669"/>
    <property type="project" value="InterPro"/>
</dbReference>
<keyword evidence="1" id="KW-0472">Membrane</keyword>
<feature type="domain" description="Fatty acid hydroxylase" evidence="2">
    <location>
        <begin position="2"/>
        <end position="150"/>
    </location>
</feature>
<evidence type="ECO:0000256" key="1">
    <source>
        <dbReference type="SAM" id="Phobius"/>
    </source>
</evidence>
<organism evidence="3">
    <name type="scientific">viral metagenome</name>
    <dbReference type="NCBI Taxonomy" id="1070528"/>
    <lineage>
        <taxon>unclassified sequences</taxon>
        <taxon>metagenomes</taxon>
        <taxon>organismal metagenomes</taxon>
    </lineage>
</organism>
<keyword evidence="1" id="KW-0812">Transmembrane</keyword>
<keyword evidence="1" id="KW-1133">Transmembrane helix</keyword>
<protein>
    <recommendedName>
        <fullName evidence="2">Fatty acid hydroxylase domain-containing protein</fullName>
    </recommendedName>
</protein>